<dbReference type="Pfam" id="PF19300">
    <property type="entry name" value="BPD_transp_1_N"/>
    <property type="match status" value="1"/>
</dbReference>
<evidence type="ECO:0000256" key="6">
    <source>
        <dbReference type="ARBA" id="ARBA00023136"/>
    </source>
</evidence>
<keyword evidence="10" id="KW-1185">Reference proteome</keyword>
<dbReference type="InterPro" id="IPR000515">
    <property type="entry name" value="MetI-like"/>
</dbReference>
<dbReference type="PANTHER" id="PTHR43163">
    <property type="entry name" value="DIPEPTIDE TRANSPORT SYSTEM PERMEASE PROTEIN DPPB-RELATED"/>
    <property type="match status" value="1"/>
</dbReference>
<keyword evidence="6 7" id="KW-0472">Membrane</keyword>
<feature type="transmembrane region" description="Helical" evidence="7">
    <location>
        <begin position="177"/>
        <end position="198"/>
    </location>
</feature>
<feature type="transmembrane region" description="Helical" evidence="7">
    <location>
        <begin position="282"/>
        <end position="304"/>
    </location>
</feature>
<reference evidence="9 10" key="1">
    <citation type="submission" date="2023-07" db="EMBL/GenBank/DDBJ databases">
        <title>Sequencing the genomes of 1000 actinobacteria strains.</title>
        <authorList>
            <person name="Klenk H.-P."/>
        </authorList>
    </citation>
    <scope>NUCLEOTIDE SEQUENCE [LARGE SCALE GENOMIC DNA]</scope>
    <source>
        <strain evidence="9 10">DSM 46740</strain>
    </source>
</reference>
<feature type="domain" description="ABC transmembrane type-1" evidence="8">
    <location>
        <begin position="95"/>
        <end position="301"/>
    </location>
</feature>
<dbReference type="CDD" id="cd06261">
    <property type="entry name" value="TM_PBP2"/>
    <property type="match status" value="1"/>
</dbReference>
<name>A0ABT9Q5S1_9ACTN</name>
<accession>A0ABT9Q5S1</accession>
<dbReference type="PROSITE" id="PS50928">
    <property type="entry name" value="ABC_TM1"/>
    <property type="match status" value="1"/>
</dbReference>
<dbReference type="SUPFAM" id="SSF161098">
    <property type="entry name" value="MetI-like"/>
    <property type="match status" value="1"/>
</dbReference>
<evidence type="ECO:0000256" key="5">
    <source>
        <dbReference type="ARBA" id="ARBA00022989"/>
    </source>
</evidence>
<dbReference type="Gene3D" id="1.10.3720.10">
    <property type="entry name" value="MetI-like"/>
    <property type="match status" value="1"/>
</dbReference>
<dbReference type="RefSeq" id="WP_307555271.1">
    <property type="nucleotide sequence ID" value="NZ_JAUSQU010000001.1"/>
</dbReference>
<sequence>MTAYLLRRTLLLVISLLLASSVLFLLLRLLPGDPANSLLSVGATPEQVAAARHEIGSDLPLPEQFASWIGRMATLDLGRSFISSLPVGPEIAGRLVVTAPLTILAFLLAVLISVPAGFVTAHRRGTWYGSLLGGVSQFGLAVPVFWVGMLLITVFALHLRLLPAGGFPADDWADPAAALTSLVLPVLTVSLVMSASLIRYVHSAALDVLGSDYLRTARALGSSFAGAIWRHGLRNAAVPVVSILGIELATTFLGAVVVENVFALPGLGSMLVKAFAQHDYPVIQGILVLSTFTVLLIGFLADVVQRLIDPRLRRTATGGPE</sequence>
<dbReference type="PANTHER" id="PTHR43163:SF3">
    <property type="entry name" value="PEPTIDE ABC TRANSPORTER PERMEASE PROTEIN"/>
    <property type="match status" value="1"/>
</dbReference>
<gene>
    <name evidence="9" type="ORF">J2853_000924</name>
</gene>
<evidence type="ECO:0000256" key="7">
    <source>
        <dbReference type="RuleBase" id="RU363032"/>
    </source>
</evidence>
<evidence type="ECO:0000256" key="1">
    <source>
        <dbReference type="ARBA" id="ARBA00004651"/>
    </source>
</evidence>
<comment type="subcellular location">
    <subcellularLocation>
        <location evidence="1 7">Cell membrane</location>
        <topology evidence="1 7">Multi-pass membrane protein</topology>
    </subcellularLocation>
</comment>
<keyword evidence="5 7" id="KW-1133">Transmembrane helix</keyword>
<evidence type="ECO:0000256" key="4">
    <source>
        <dbReference type="ARBA" id="ARBA00022692"/>
    </source>
</evidence>
<protein>
    <submittedName>
        <fullName evidence="9">Peptide/nickel transport system permease protein</fullName>
    </submittedName>
</protein>
<dbReference type="EMBL" id="JAUSQU010000001">
    <property type="protein sequence ID" value="MDP9841713.1"/>
    <property type="molecule type" value="Genomic_DNA"/>
</dbReference>
<feature type="transmembrane region" description="Helical" evidence="7">
    <location>
        <begin position="236"/>
        <end position="262"/>
    </location>
</feature>
<keyword evidence="3" id="KW-1003">Cell membrane</keyword>
<evidence type="ECO:0000313" key="10">
    <source>
        <dbReference type="Proteomes" id="UP001225356"/>
    </source>
</evidence>
<proteinExistence type="inferred from homology"/>
<feature type="transmembrane region" description="Helical" evidence="7">
    <location>
        <begin position="131"/>
        <end position="157"/>
    </location>
</feature>
<dbReference type="Proteomes" id="UP001225356">
    <property type="component" value="Unassembled WGS sequence"/>
</dbReference>
<feature type="transmembrane region" description="Helical" evidence="7">
    <location>
        <begin position="95"/>
        <end position="119"/>
    </location>
</feature>
<keyword evidence="4 7" id="KW-0812">Transmembrane</keyword>
<dbReference type="Pfam" id="PF00528">
    <property type="entry name" value="BPD_transp_1"/>
    <property type="match status" value="1"/>
</dbReference>
<organism evidence="9 10">
    <name type="scientific">Streptosporangium lutulentum</name>
    <dbReference type="NCBI Taxonomy" id="1461250"/>
    <lineage>
        <taxon>Bacteria</taxon>
        <taxon>Bacillati</taxon>
        <taxon>Actinomycetota</taxon>
        <taxon>Actinomycetes</taxon>
        <taxon>Streptosporangiales</taxon>
        <taxon>Streptosporangiaceae</taxon>
        <taxon>Streptosporangium</taxon>
    </lineage>
</organism>
<evidence type="ECO:0000259" key="8">
    <source>
        <dbReference type="PROSITE" id="PS50928"/>
    </source>
</evidence>
<evidence type="ECO:0000256" key="3">
    <source>
        <dbReference type="ARBA" id="ARBA00022475"/>
    </source>
</evidence>
<comment type="similarity">
    <text evidence="7">Belongs to the binding-protein-dependent transport system permease family.</text>
</comment>
<comment type="caution">
    <text evidence="9">The sequence shown here is derived from an EMBL/GenBank/DDBJ whole genome shotgun (WGS) entry which is preliminary data.</text>
</comment>
<dbReference type="InterPro" id="IPR035906">
    <property type="entry name" value="MetI-like_sf"/>
</dbReference>
<evidence type="ECO:0000313" key="9">
    <source>
        <dbReference type="EMBL" id="MDP9841713.1"/>
    </source>
</evidence>
<evidence type="ECO:0000256" key="2">
    <source>
        <dbReference type="ARBA" id="ARBA00022448"/>
    </source>
</evidence>
<keyword evidence="2 7" id="KW-0813">Transport</keyword>
<dbReference type="InterPro" id="IPR045621">
    <property type="entry name" value="BPD_transp_1_N"/>
</dbReference>